<dbReference type="InterPro" id="IPR016181">
    <property type="entry name" value="Acyl_CoA_acyltransferase"/>
</dbReference>
<proteinExistence type="predicted"/>
<name>A0A068SY33_NEOGA</name>
<dbReference type="KEGG" id="ngg:RG540_PA00800"/>
<evidence type="ECO:0000313" key="5">
    <source>
        <dbReference type="Proteomes" id="UP000028181"/>
    </source>
</evidence>
<organism evidence="4 5">
    <name type="scientific">Neorhizobium galegae bv. orientalis str. HAMBI 540</name>
    <dbReference type="NCBI Taxonomy" id="1028800"/>
    <lineage>
        <taxon>Bacteria</taxon>
        <taxon>Pseudomonadati</taxon>
        <taxon>Pseudomonadota</taxon>
        <taxon>Alphaproteobacteria</taxon>
        <taxon>Hyphomicrobiales</taxon>
        <taxon>Rhizobiaceae</taxon>
        <taxon>Rhizobium/Agrobacterium group</taxon>
        <taxon>Neorhizobium</taxon>
    </lineage>
</organism>
<evidence type="ECO:0000313" key="4">
    <source>
        <dbReference type="EMBL" id="CDN50759.1"/>
    </source>
</evidence>
<keyword evidence="4" id="KW-0614">Plasmid</keyword>
<dbReference type="RefSeq" id="WP_051909698.1">
    <property type="nucleotide sequence ID" value="NZ_HG938354.1"/>
</dbReference>
<evidence type="ECO:0000259" key="3">
    <source>
        <dbReference type="PROSITE" id="PS51186"/>
    </source>
</evidence>
<dbReference type="Pfam" id="PF00583">
    <property type="entry name" value="Acetyltransf_1"/>
    <property type="match status" value="1"/>
</dbReference>
<dbReference type="AlphaFoldDB" id="A0A068SY33"/>
<dbReference type="GeneID" id="24260924"/>
<keyword evidence="1 4" id="KW-0808">Transferase</keyword>
<evidence type="ECO:0000256" key="1">
    <source>
        <dbReference type="ARBA" id="ARBA00022679"/>
    </source>
</evidence>
<dbReference type="GO" id="GO:0008080">
    <property type="term" value="F:N-acetyltransferase activity"/>
    <property type="evidence" value="ECO:0007669"/>
    <property type="project" value="UniProtKB-ARBA"/>
</dbReference>
<dbReference type="CDD" id="cd04301">
    <property type="entry name" value="NAT_SF"/>
    <property type="match status" value="1"/>
</dbReference>
<dbReference type="HOGENOM" id="CLU_013985_41_4_5"/>
<protein>
    <submittedName>
        <fullName evidence="4">Putative N-acetyltransferase</fullName>
    </submittedName>
</protein>
<dbReference type="PANTHER" id="PTHR10545">
    <property type="entry name" value="DIAMINE N-ACETYLTRANSFERASE"/>
    <property type="match status" value="1"/>
</dbReference>
<sequence>MNIRFFQPADAEELACLFEEMQAYYGVFCPPRQAILSGILNRPPQTEFLVAETDRIIAAAAFAAIYPGPGLQPGFFLKELYVAGSERGRDIGAALMKRLAGLAVERGFGRIDWTAARANERLLKFYDELGGDRKEDRIFYRLEGPKLKALAGLE</sequence>
<geneLocation type="plasmid" evidence="5">
    <name>II</name>
</geneLocation>
<reference evidence="5" key="1">
    <citation type="journal article" date="2014" name="BMC Genomics">
        <title>Genome sequencing of two Neorhizobium galegae strains reveals a noeT gene responsible for the unusual acetylation of the nodulation factors.</title>
        <authorList>
            <person name="Osterman J."/>
            <person name="Marsh J."/>
            <person name="Laine P.K."/>
            <person name="Zeng Z."/>
            <person name="Alatalo E."/>
            <person name="Sullivan J.T."/>
            <person name="Young J.P."/>
            <person name="Thomas-Oates J."/>
            <person name="Paulin L."/>
            <person name="Lindstrom K."/>
        </authorList>
    </citation>
    <scope>NUCLEOTIDE SEQUENCE [LARGE SCALE GENOMIC DNA]</scope>
    <source>
        <strain evidence="5">HAMBI 540</strain>
    </source>
</reference>
<gene>
    <name evidence="4" type="ORF">RG540_PA00800</name>
</gene>
<accession>A0A068SY33</accession>
<dbReference type="PATRIC" id="fig|1028800.3.peg.4687"/>
<dbReference type="SUPFAM" id="SSF55729">
    <property type="entry name" value="Acyl-CoA N-acyltransferases (Nat)"/>
    <property type="match status" value="1"/>
</dbReference>
<dbReference type="OrthoDB" id="7995647at2"/>
<dbReference type="InterPro" id="IPR000182">
    <property type="entry name" value="GNAT_dom"/>
</dbReference>
<dbReference type="eggNOG" id="COG1247">
    <property type="taxonomic scope" value="Bacteria"/>
</dbReference>
<dbReference type="EMBL" id="HG938354">
    <property type="protein sequence ID" value="CDN50759.1"/>
    <property type="molecule type" value="Genomic_DNA"/>
</dbReference>
<dbReference type="Proteomes" id="UP000028181">
    <property type="component" value="Plasmid pHAMBI540a"/>
</dbReference>
<dbReference type="InterPro" id="IPR051016">
    <property type="entry name" value="Diverse_Substrate_AcTransf"/>
</dbReference>
<dbReference type="PANTHER" id="PTHR10545:SF29">
    <property type="entry name" value="GH14572P-RELATED"/>
    <property type="match status" value="1"/>
</dbReference>
<keyword evidence="5" id="KW-1185">Reference proteome</keyword>
<keyword evidence="2" id="KW-0012">Acyltransferase</keyword>
<evidence type="ECO:0000256" key="2">
    <source>
        <dbReference type="ARBA" id="ARBA00023315"/>
    </source>
</evidence>
<feature type="domain" description="N-acetyltransferase" evidence="3">
    <location>
        <begin position="1"/>
        <end position="151"/>
    </location>
</feature>
<dbReference type="Gene3D" id="3.40.630.30">
    <property type="match status" value="1"/>
</dbReference>
<dbReference type="PROSITE" id="PS51186">
    <property type="entry name" value="GNAT"/>
    <property type="match status" value="1"/>
</dbReference>